<dbReference type="InterPro" id="IPR000719">
    <property type="entry name" value="Prot_kinase_dom"/>
</dbReference>
<sequence length="510" mass="57133">MHHLMLLLILLGQIGENRAHVDWETRLRIAIGAAKGIAEIHKQNGGKLVHGNIKSSNILLDMQHYGCVSDLGLANMKETTFMPNSQYHAQEVNNTQHVSQASEVYSLGILILELLTRKSTEHLPGGPEPIDLVRLVGSVKSKERDTKVYDTDLLKHPTISKGMVEMLQIGINCVSRSIKKRPKMSEVVKMLDDIGRMNLGGKLVFVEDFIPTFDLDYMLKASAWVLGRGTVGSCFMVRLENGNTIVVKGLKYVLVTFMEFQQHMEVAWRMRHENIAGLWAYHFSRHYKLLVYDYYNWGSVSAALHVGAARGIAHIHRQDGRKLVHGNIKSSNVLINGKKYGIVSDGGLAKLVGPKRLLGMPNCAPEVKDTWKLSQAGDVYSFGVVLLELITGKQSHVTMGDGQVISLVEWIQSHLRDEWAFDVCDVQILKRINEEAAILQLLQIAMSCVAVVPERRPRMPEIVKMLEEISGLDPFDELSFDGMLEETLEQPSIESMLENLLEDLLPTLTP</sequence>
<name>A0A2G9GG12_9LAMI</name>
<reference evidence="4" key="1">
    <citation type="journal article" date="2018" name="Gigascience">
        <title>Genome assembly of the Pink Ipe (Handroanthus impetiginosus, Bignoniaceae), a highly valued, ecologically keystone Neotropical timber forest tree.</title>
        <authorList>
            <person name="Silva-Junior O.B."/>
            <person name="Grattapaglia D."/>
            <person name="Novaes E."/>
            <person name="Collevatti R.G."/>
        </authorList>
    </citation>
    <scope>NUCLEOTIDE SEQUENCE [LARGE SCALE GENOMIC DNA]</scope>
    <source>
        <strain evidence="4">cv. UFG-1</strain>
    </source>
</reference>
<evidence type="ECO:0000259" key="2">
    <source>
        <dbReference type="PROSITE" id="PS50011"/>
    </source>
</evidence>
<dbReference type="Proteomes" id="UP000231279">
    <property type="component" value="Unassembled WGS sequence"/>
</dbReference>
<dbReference type="EC" id="2.7.11.1" evidence="3"/>
<proteinExistence type="predicted"/>
<protein>
    <submittedName>
        <fullName evidence="3">Serine/threonine protein kinase</fullName>
        <ecNumber evidence="3">2.7.11.1</ecNumber>
    </submittedName>
</protein>
<comment type="caution">
    <text evidence="3">The sequence shown here is derived from an EMBL/GenBank/DDBJ whole genome shotgun (WGS) entry which is preliminary data.</text>
</comment>
<keyword evidence="3" id="KW-0808">Transferase</keyword>
<keyword evidence="3" id="KW-0723">Serine/threonine-protein kinase</keyword>
<dbReference type="AlphaFoldDB" id="A0A2G9GG12"/>
<feature type="signal peptide" evidence="1">
    <location>
        <begin position="1"/>
        <end position="19"/>
    </location>
</feature>
<dbReference type="STRING" id="429701.A0A2G9GG12"/>
<keyword evidence="4" id="KW-1185">Reference proteome</keyword>
<dbReference type="InterPro" id="IPR001245">
    <property type="entry name" value="Ser-Thr/Tyr_kinase_cat_dom"/>
</dbReference>
<keyword evidence="1" id="KW-0732">Signal</keyword>
<dbReference type="PANTHER" id="PTHR48010">
    <property type="entry name" value="OS05G0588300 PROTEIN"/>
    <property type="match status" value="1"/>
</dbReference>
<dbReference type="GO" id="GO:0005524">
    <property type="term" value="F:ATP binding"/>
    <property type="evidence" value="ECO:0007669"/>
    <property type="project" value="InterPro"/>
</dbReference>
<feature type="domain" description="Protein kinase" evidence="2">
    <location>
        <begin position="1"/>
        <end position="210"/>
    </location>
</feature>
<dbReference type="GO" id="GO:0004674">
    <property type="term" value="F:protein serine/threonine kinase activity"/>
    <property type="evidence" value="ECO:0007669"/>
    <property type="project" value="UniProtKB-KW"/>
</dbReference>
<evidence type="ECO:0000256" key="1">
    <source>
        <dbReference type="SAM" id="SignalP"/>
    </source>
</evidence>
<keyword evidence="3" id="KW-0418">Kinase</keyword>
<dbReference type="EMBL" id="NKXS01005331">
    <property type="protein sequence ID" value="PIN03950.1"/>
    <property type="molecule type" value="Genomic_DNA"/>
</dbReference>
<dbReference type="Gene3D" id="3.30.200.20">
    <property type="entry name" value="Phosphorylase Kinase, domain 1"/>
    <property type="match status" value="1"/>
</dbReference>
<dbReference type="SUPFAM" id="SSF56112">
    <property type="entry name" value="Protein kinase-like (PK-like)"/>
    <property type="match status" value="2"/>
</dbReference>
<feature type="chain" id="PRO_5013936924" evidence="1">
    <location>
        <begin position="20"/>
        <end position="510"/>
    </location>
</feature>
<dbReference type="InterPro" id="IPR011009">
    <property type="entry name" value="Kinase-like_dom_sf"/>
</dbReference>
<evidence type="ECO:0000313" key="4">
    <source>
        <dbReference type="Proteomes" id="UP000231279"/>
    </source>
</evidence>
<evidence type="ECO:0000313" key="3">
    <source>
        <dbReference type="EMBL" id="PIN03950.1"/>
    </source>
</evidence>
<dbReference type="InterPro" id="IPR050994">
    <property type="entry name" value="At_inactive_RLKs"/>
</dbReference>
<organism evidence="3 4">
    <name type="scientific">Handroanthus impetiginosus</name>
    <dbReference type="NCBI Taxonomy" id="429701"/>
    <lineage>
        <taxon>Eukaryota</taxon>
        <taxon>Viridiplantae</taxon>
        <taxon>Streptophyta</taxon>
        <taxon>Embryophyta</taxon>
        <taxon>Tracheophyta</taxon>
        <taxon>Spermatophyta</taxon>
        <taxon>Magnoliopsida</taxon>
        <taxon>eudicotyledons</taxon>
        <taxon>Gunneridae</taxon>
        <taxon>Pentapetalae</taxon>
        <taxon>asterids</taxon>
        <taxon>lamiids</taxon>
        <taxon>Lamiales</taxon>
        <taxon>Bignoniaceae</taxon>
        <taxon>Crescentiina</taxon>
        <taxon>Tabebuia alliance</taxon>
        <taxon>Handroanthus</taxon>
    </lineage>
</organism>
<dbReference type="PANTHER" id="PTHR48010:SF1">
    <property type="entry name" value="PROTEIN KINASE DOMAIN-CONTAINING PROTEIN"/>
    <property type="match status" value="1"/>
</dbReference>
<dbReference type="Gene3D" id="1.10.510.10">
    <property type="entry name" value="Transferase(Phosphotransferase) domain 1"/>
    <property type="match status" value="2"/>
</dbReference>
<dbReference type="PROSITE" id="PS50011">
    <property type="entry name" value="PROTEIN_KINASE_DOM"/>
    <property type="match status" value="2"/>
</dbReference>
<feature type="domain" description="Protein kinase" evidence="2">
    <location>
        <begin position="220"/>
        <end position="476"/>
    </location>
</feature>
<accession>A0A2G9GG12</accession>
<dbReference type="OrthoDB" id="907176at2759"/>
<gene>
    <name evidence="3" type="ORF">CDL12_23523</name>
</gene>
<dbReference type="Pfam" id="PF07714">
    <property type="entry name" value="PK_Tyr_Ser-Thr"/>
    <property type="match status" value="2"/>
</dbReference>